<evidence type="ECO:0000259" key="1">
    <source>
        <dbReference type="PROSITE" id="PS51412"/>
    </source>
</evidence>
<dbReference type="InterPro" id="IPR044663">
    <property type="entry name" value="CAD1/NSL1-like"/>
</dbReference>
<reference evidence="3" key="1">
    <citation type="journal article" date="2020" name="Nat. Commun.">
        <title>Genome assembly of wild tea tree DASZ reveals pedigree and selection history of tea varieties.</title>
        <authorList>
            <person name="Zhang W."/>
            <person name="Zhang Y."/>
            <person name="Qiu H."/>
            <person name="Guo Y."/>
            <person name="Wan H."/>
            <person name="Zhang X."/>
            <person name="Scossa F."/>
            <person name="Alseekh S."/>
            <person name="Zhang Q."/>
            <person name="Wang P."/>
            <person name="Xu L."/>
            <person name="Schmidt M.H."/>
            <person name="Jia X."/>
            <person name="Li D."/>
            <person name="Zhu A."/>
            <person name="Guo F."/>
            <person name="Chen W."/>
            <person name="Ni D."/>
            <person name="Usadel B."/>
            <person name="Fernie A.R."/>
            <person name="Wen W."/>
        </authorList>
    </citation>
    <scope>NUCLEOTIDE SEQUENCE [LARGE SCALE GENOMIC DNA]</scope>
    <source>
        <strain evidence="3">cv. G240</strain>
    </source>
</reference>
<sequence>MAASGGAKDAARQLRAAAEAAIESIGLGYDLALDLRLKSCKKHSDADSRLITIDHDDKVRDIAIPGGILVQNVSKSIKCDKGERMRFSSDVLSFQQMSEQFNQELSLSGKIPTGHFNAAFEFSGCWQKDAANTKTLAFDGVFITLYSIVLEKSQVTLRDHIKEAVPSSWDPAALARFIEKFGTHVIVGIKMGGKDIVYVKQQHSSPLQPADVQKRLKDVADKTFSDVTGQYGTEPRKHEIKDDGLNFMDNSSFSSYSSQEDITFIWKRRGGNNYKKLPHDKWCQTVQLEPDVISMTFIPISSLLSGLHGSGFLSHAINLYLHKPPIEELYQFLEFQLPKQWAPVYGELALGPEREQQSGASLQFSFMGPKLYVNTTLVDVGRRPVTGLRLYLEGKKSNCLAIHLQHLSSLPKSFELQEELNGNNSSNSNNRRYYEKVKWKSFSHVCTAPVESDEDLSIVTGAQFEVRESGLKKVLFLGLHFSKVIGAVVVKAPTWDGSLALAQKSGIISTLMSTHFSTPAQKPPPRPSDININSALYPDGPPTAAQAPKLLRFIDTKEMTRGPQDPPGYWVVSGARLVVDKGKISLHVKYSLLTVALPDEESFENSLVLSFELNFELCVWL</sequence>
<dbReference type="GO" id="GO:0005886">
    <property type="term" value="C:plasma membrane"/>
    <property type="evidence" value="ECO:0007669"/>
    <property type="project" value="TreeGrafter"/>
</dbReference>
<protein>
    <recommendedName>
        <fullName evidence="1">MACPF domain-containing protein</fullName>
    </recommendedName>
</protein>
<dbReference type="SMART" id="SM00457">
    <property type="entry name" value="MACPF"/>
    <property type="match status" value="1"/>
</dbReference>
<name>A0A7J7I7Y1_CAMSI</name>
<dbReference type="PROSITE" id="PS51412">
    <property type="entry name" value="MACPF_2"/>
    <property type="match status" value="1"/>
</dbReference>
<dbReference type="GO" id="GO:0009626">
    <property type="term" value="P:plant-type hypersensitive response"/>
    <property type="evidence" value="ECO:0007669"/>
    <property type="project" value="TreeGrafter"/>
</dbReference>
<evidence type="ECO:0000313" key="3">
    <source>
        <dbReference type="Proteomes" id="UP000593564"/>
    </source>
</evidence>
<evidence type="ECO:0000313" key="2">
    <source>
        <dbReference type="EMBL" id="KAF5960687.1"/>
    </source>
</evidence>
<feature type="domain" description="MACPF" evidence="1">
    <location>
        <begin position="7"/>
        <end position="334"/>
    </location>
</feature>
<comment type="caution">
    <text evidence="2">The sequence shown here is derived from an EMBL/GenBank/DDBJ whole genome shotgun (WGS) entry which is preliminary data.</text>
</comment>
<dbReference type="Pfam" id="PF01823">
    <property type="entry name" value="MACPF"/>
    <property type="match status" value="1"/>
</dbReference>
<keyword evidence="3" id="KW-1185">Reference proteome</keyword>
<dbReference type="Proteomes" id="UP000593564">
    <property type="component" value="Unassembled WGS sequence"/>
</dbReference>
<proteinExistence type="predicted"/>
<reference evidence="2 3" key="2">
    <citation type="submission" date="2020-07" db="EMBL/GenBank/DDBJ databases">
        <title>Genome assembly of wild tea tree DASZ reveals pedigree and selection history of tea varieties.</title>
        <authorList>
            <person name="Zhang W."/>
        </authorList>
    </citation>
    <scope>NUCLEOTIDE SEQUENCE [LARGE SCALE GENOMIC DNA]</scope>
    <source>
        <strain evidence="3">cv. G240</strain>
        <tissue evidence="2">Leaf</tissue>
    </source>
</reference>
<dbReference type="AlphaFoldDB" id="A0A7J7I7Y1"/>
<accession>A0A7J7I7Y1</accession>
<dbReference type="EMBL" id="JACBKZ010000001">
    <property type="protein sequence ID" value="KAF5960687.1"/>
    <property type="molecule type" value="Genomic_DNA"/>
</dbReference>
<dbReference type="PANTHER" id="PTHR33199:SF6">
    <property type="entry name" value="MACPF DOMAIN PROTEIN"/>
    <property type="match status" value="1"/>
</dbReference>
<dbReference type="InterPro" id="IPR020864">
    <property type="entry name" value="MACPF"/>
</dbReference>
<organism evidence="2 3">
    <name type="scientific">Camellia sinensis</name>
    <name type="common">Tea plant</name>
    <name type="synonym">Thea sinensis</name>
    <dbReference type="NCBI Taxonomy" id="4442"/>
    <lineage>
        <taxon>Eukaryota</taxon>
        <taxon>Viridiplantae</taxon>
        <taxon>Streptophyta</taxon>
        <taxon>Embryophyta</taxon>
        <taxon>Tracheophyta</taxon>
        <taxon>Spermatophyta</taxon>
        <taxon>Magnoliopsida</taxon>
        <taxon>eudicotyledons</taxon>
        <taxon>Gunneridae</taxon>
        <taxon>Pentapetalae</taxon>
        <taxon>asterids</taxon>
        <taxon>Ericales</taxon>
        <taxon>Theaceae</taxon>
        <taxon>Camellia</taxon>
    </lineage>
</organism>
<gene>
    <name evidence="2" type="ORF">HYC85_001896</name>
</gene>
<dbReference type="GO" id="GO:2000031">
    <property type="term" value="P:regulation of salicylic acid mediated signaling pathway"/>
    <property type="evidence" value="ECO:0007669"/>
    <property type="project" value="InterPro"/>
</dbReference>
<dbReference type="PANTHER" id="PTHR33199">
    <property type="entry name" value="MACPF DOMAIN-CONTAINING PROTEIN CAD1"/>
    <property type="match status" value="1"/>
</dbReference>